<sequence length="373" mass="42557">MSLLKKLFSSRKEKRQEPEVLAEFRSPSCPITAIVEQDERVAYFYLWGDKDTDFGIKSCWIRNLAAAPANLETNLIKKGIPPMLTSSFCRFPAGQPPLKSEDLEIVWLEEGDSAALLAKEEIIAIIPSWSGSGDFFGYARDSKDHGEFCWELTESNILIDRVKSAQEYWALWDSEPNPFQIKQPELLKSYEEILGKSNKYYAIDGNEWPPKGLFLKTGDFNDVFVTVGLSLLPMPVVEMYSENPNQINRIELGLILKSGLMQSELDKIGNWISGQADIPWKRITWMGNGHTITFKEFKNTKITSVILVRDLNVLPKLELNDYRGSSVNVLWMIPITENERNHVIENGSEPLIEKLNNIGSEVFNIYRPEIIFN</sequence>
<comment type="caution">
    <text evidence="2">The sequence shown here is derived from an EMBL/GenBank/DDBJ whole genome shotgun (WGS) entry which is preliminary data.</text>
</comment>
<name>A0A0T5VQ97_9SPHI</name>
<evidence type="ECO:0000313" key="2">
    <source>
        <dbReference type="EMBL" id="KRT16051.1"/>
    </source>
</evidence>
<proteinExistence type="predicted"/>
<dbReference type="Pfam" id="PF05076">
    <property type="entry name" value="SUFU"/>
    <property type="match status" value="1"/>
</dbReference>
<dbReference type="InterPro" id="IPR020941">
    <property type="entry name" value="SUFU-like_domain"/>
</dbReference>
<evidence type="ECO:0000313" key="3">
    <source>
        <dbReference type="Proteomes" id="UP000051950"/>
    </source>
</evidence>
<dbReference type="Proteomes" id="UP000051950">
    <property type="component" value="Unassembled WGS sequence"/>
</dbReference>
<dbReference type="EMBL" id="LMZQ01000006">
    <property type="protein sequence ID" value="KRT16051.1"/>
    <property type="molecule type" value="Genomic_DNA"/>
</dbReference>
<reference evidence="2 3" key="1">
    <citation type="submission" date="2015-11" db="EMBL/GenBank/DDBJ databases">
        <title>Sequence of Pedobacter ginsenosidimutans.</title>
        <authorList>
            <person name="Carson E."/>
            <person name="Keyser V."/>
            <person name="Newman J."/>
            <person name="Miller J."/>
        </authorList>
    </citation>
    <scope>NUCLEOTIDE SEQUENCE [LARGE SCALE GENOMIC DNA]</scope>
    <source>
        <strain evidence="2 3">KACC 14530</strain>
    </source>
</reference>
<feature type="domain" description="Suppressor of fused-like" evidence="1">
    <location>
        <begin position="223"/>
        <end position="367"/>
    </location>
</feature>
<evidence type="ECO:0000259" key="1">
    <source>
        <dbReference type="Pfam" id="PF05076"/>
    </source>
</evidence>
<gene>
    <name evidence="2" type="ORF">ASU31_11155</name>
</gene>
<keyword evidence="3" id="KW-1185">Reference proteome</keyword>
<protein>
    <recommendedName>
        <fullName evidence="1">Suppressor of fused-like domain-containing protein</fullName>
    </recommendedName>
</protein>
<dbReference type="OrthoDB" id="333049at2"/>
<dbReference type="STRING" id="687842.ASU31_11155"/>
<dbReference type="RefSeq" id="WP_057932394.1">
    <property type="nucleotide sequence ID" value="NZ_LMZQ01000006.1"/>
</dbReference>
<accession>A0A0T5VQ97</accession>
<dbReference type="AlphaFoldDB" id="A0A0T5VQ97"/>
<organism evidence="2 3">
    <name type="scientific">Pedobacter ginsenosidimutans</name>
    <dbReference type="NCBI Taxonomy" id="687842"/>
    <lineage>
        <taxon>Bacteria</taxon>
        <taxon>Pseudomonadati</taxon>
        <taxon>Bacteroidota</taxon>
        <taxon>Sphingobacteriia</taxon>
        <taxon>Sphingobacteriales</taxon>
        <taxon>Sphingobacteriaceae</taxon>
        <taxon>Pedobacter</taxon>
    </lineage>
</organism>